<evidence type="ECO:0000259" key="2">
    <source>
        <dbReference type="Pfam" id="PF01232"/>
    </source>
</evidence>
<reference evidence="4 6" key="2">
    <citation type="submission" date="2015-09" db="EMBL/GenBank/DDBJ databases">
        <authorList>
            <person name="Rodrigo-Torres L."/>
            <person name="Arahal D.R."/>
        </authorList>
    </citation>
    <scope>NUCLEOTIDE SEQUENCE [LARGE SCALE GENOMIC DNA]</scope>
    <source>
        <strain evidence="4 6">CECT 5118</strain>
    </source>
</reference>
<dbReference type="Proteomes" id="UP000051887">
    <property type="component" value="Unassembled WGS sequence"/>
</dbReference>
<protein>
    <submittedName>
        <fullName evidence="5">Mannitol 2-dehydrogenase</fullName>
        <ecNumber evidence="5">1.1.1.67</ecNumber>
    </submittedName>
</protein>
<dbReference type="AlphaFoldDB" id="A0A0P1FUE0"/>
<dbReference type="SUPFAM" id="SSF51735">
    <property type="entry name" value="NAD(P)-binding Rossmann-fold domains"/>
    <property type="match status" value="1"/>
</dbReference>
<evidence type="ECO:0000313" key="6">
    <source>
        <dbReference type="Proteomes" id="UP000051086"/>
    </source>
</evidence>
<dbReference type="PANTHER" id="PTHR43362">
    <property type="entry name" value="MANNITOL DEHYDROGENASE DSF1-RELATED"/>
    <property type="match status" value="1"/>
</dbReference>
<dbReference type="InterPro" id="IPR000669">
    <property type="entry name" value="Mannitol_DH"/>
</dbReference>
<proteinExistence type="predicted"/>
<dbReference type="InterPro" id="IPR013118">
    <property type="entry name" value="Mannitol_DH_C"/>
</dbReference>
<gene>
    <name evidence="5" type="primary">mtlK</name>
    <name evidence="4" type="ORF">TL5118_03963</name>
    <name evidence="5" type="ORF">TL5120_02178</name>
</gene>
<dbReference type="RefSeq" id="WP_058243578.1">
    <property type="nucleotide sequence ID" value="NZ_CYSB01000041.1"/>
</dbReference>
<dbReference type="InterPro" id="IPR036291">
    <property type="entry name" value="NAD(P)-bd_dom_sf"/>
</dbReference>
<dbReference type="Gene3D" id="3.40.50.720">
    <property type="entry name" value="NAD(P)-binding Rossmann-like Domain"/>
    <property type="match status" value="1"/>
</dbReference>
<keyword evidence="1 5" id="KW-0560">Oxidoreductase</keyword>
<dbReference type="Pfam" id="PF01232">
    <property type="entry name" value="Mannitol_dh"/>
    <property type="match status" value="1"/>
</dbReference>
<evidence type="ECO:0000256" key="1">
    <source>
        <dbReference type="ARBA" id="ARBA00023002"/>
    </source>
</evidence>
<evidence type="ECO:0000313" key="4">
    <source>
        <dbReference type="EMBL" id="CUH69991.1"/>
    </source>
</evidence>
<dbReference type="GO" id="GO:0050086">
    <property type="term" value="F:mannitol 2-dehydrogenase activity"/>
    <property type="evidence" value="ECO:0007669"/>
    <property type="project" value="UniProtKB-EC"/>
</dbReference>
<organism evidence="5 7">
    <name type="scientific">Thalassovita autumnalis</name>
    <dbReference type="NCBI Taxonomy" id="2072972"/>
    <lineage>
        <taxon>Bacteria</taxon>
        <taxon>Pseudomonadati</taxon>
        <taxon>Pseudomonadota</taxon>
        <taxon>Alphaproteobacteria</taxon>
        <taxon>Rhodobacterales</taxon>
        <taxon>Roseobacteraceae</taxon>
        <taxon>Thalassovita</taxon>
    </lineage>
</organism>
<dbReference type="EC" id="1.1.1.67" evidence="5"/>
<dbReference type="EMBL" id="CYSC01000031">
    <property type="protein sequence ID" value="CUH72379.1"/>
    <property type="molecule type" value="Genomic_DNA"/>
</dbReference>
<feature type="domain" description="Mannitol dehydrogenase N-terminal" evidence="2">
    <location>
        <begin position="38"/>
        <end position="277"/>
    </location>
</feature>
<keyword evidence="6" id="KW-1185">Reference proteome</keyword>
<dbReference type="InterPro" id="IPR050988">
    <property type="entry name" value="Mannitol_DH/Oxidoreductase"/>
</dbReference>
<reference evidence="5 7" key="1">
    <citation type="submission" date="2015-09" db="EMBL/GenBank/DDBJ databases">
        <authorList>
            <consortium name="Swine Surveillance"/>
        </authorList>
    </citation>
    <scope>NUCLEOTIDE SEQUENCE [LARGE SCALE GENOMIC DNA]</scope>
    <source>
        <strain evidence="5 7">5120</strain>
    </source>
</reference>
<dbReference type="InterPro" id="IPR013131">
    <property type="entry name" value="Mannitol_DH_N"/>
</dbReference>
<feature type="domain" description="Mannitol dehydrogenase C-terminal" evidence="3">
    <location>
        <begin position="287"/>
        <end position="459"/>
    </location>
</feature>
<evidence type="ECO:0000313" key="7">
    <source>
        <dbReference type="Proteomes" id="UP000051887"/>
    </source>
</evidence>
<dbReference type="InterPro" id="IPR013328">
    <property type="entry name" value="6PGD_dom2"/>
</dbReference>
<dbReference type="OrthoDB" id="271711at2"/>
<dbReference type="InterPro" id="IPR008927">
    <property type="entry name" value="6-PGluconate_DH-like_C_sf"/>
</dbReference>
<evidence type="ECO:0000313" key="5">
    <source>
        <dbReference type="EMBL" id="CUH72379.1"/>
    </source>
</evidence>
<name>A0A0P1FUE0_9RHOB</name>
<dbReference type="EMBL" id="CYSB01000041">
    <property type="protein sequence ID" value="CUH69991.1"/>
    <property type="molecule type" value="Genomic_DNA"/>
</dbReference>
<sequence length="485" mass="54370">MVQNSQSKVPELLDNNSVKNLPADVLQPAYDRAQVTNGIVHLGVGNFHRGHQAVYTDDVLGRGDLSWGIVGVSLRSPRIKNTLSSQDYLYSVNCRENDKERFRVIGSISEVICAPEDPARVLEELCRPEVKIVTLTITEKGYVWPEDQSPDWTPSNFEQSSASALLYIVEALYTRQKRRLPLFTLLSCDNLVSNGKTLKSAVIKLAQRKDARFAAELASSLACPCSMVDRIVPATSEADISAATKKLALQDQAAIVTEPFSQWVIEDDFPQGRPDWSLSDGVSFVTDVVPYEEMKLRLLNGAHTFIALYGELTGRTYVNEVMQSKDAVAFLQRYWRNTIRSLRVDGDLNHYVEKLTERFKNESLLHKTSQIVSDTSQKLPQRIIEPWNALNNIGGETSLHSVIFAMWVEYLRGAELVDDPLESVLVPLAREGDYAKIIKEVPAIMMQLQDNIRAIEELVSCCDTLHVSGIEKVVSEVLKDYEPIV</sequence>
<dbReference type="Gene3D" id="1.10.1040.10">
    <property type="entry name" value="N-(1-d-carboxylethyl)-l-norvaline Dehydrogenase, domain 2"/>
    <property type="match status" value="1"/>
</dbReference>
<evidence type="ECO:0000259" key="3">
    <source>
        <dbReference type="Pfam" id="PF08125"/>
    </source>
</evidence>
<dbReference type="SUPFAM" id="SSF48179">
    <property type="entry name" value="6-phosphogluconate dehydrogenase C-terminal domain-like"/>
    <property type="match status" value="1"/>
</dbReference>
<dbReference type="Pfam" id="PF08125">
    <property type="entry name" value="Mannitol_dh_C"/>
    <property type="match status" value="1"/>
</dbReference>
<dbReference type="PANTHER" id="PTHR43362:SF1">
    <property type="entry name" value="MANNITOL DEHYDROGENASE 2-RELATED"/>
    <property type="match status" value="1"/>
</dbReference>
<accession>A0A0P1FUE0</accession>
<dbReference type="Proteomes" id="UP000051086">
    <property type="component" value="Unassembled WGS sequence"/>
</dbReference>
<dbReference type="PRINTS" id="PR00084">
    <property type="entry name" value="MTLDHDRGNASE"/>
</dbReference>